<gene>
    <name evidence="2" type="ORF">NCTC12282_02176</name>
</gene>
<accession>A0A484ZHU4</accession>
<dbReference type="Proteomes" id="UP000373449">
    <property type="component" value="Unassembled WGS sequence"/>
</dbReference>
<dbReference type="RefSeq" id="WP_255324373.1">
    <property type="nucleotide sequence ID" value="NZ_CAADJA010000002.1"/>
</dbReference>
<feature type="chain" id="PRO_5019832458" evidence="1">
    <location>
        <begin position="26"/>
        <end position="129"/>
    </location>
</feature>
<dbReference type="AlphaFoldDB" id="A0A484ZHU4"/>
<sequence length="129" mass="13903">MLTYRRLFLPIGIIATLSISYSANAVPPYYNDSGVVSSGLWDWQNKGNVIGGGDGNSGELILQGSASYNNSFSVGYNGASGSLTIKDNAANVNGTTGFKVGTTYYNQALGHETSGTFKSDRPRYRYYKF</sequence>
<organism evidence="2 3">
    <name type="scientific">Budvicia aquatica</name>
    <dbReference type="NCBI Taxonomy" id="82979"/>
    <lineage>
        <taxon>Bacteria</taxon>
        <taxon>Pseudomonadati</taxon>
        <taxon>Pseudomonadota</taxon>
        <taxon>Gammaproteobacteria</taxon>
        <taxon>Enterobacterales</taxon>
        <taxon>Budviciaceae</taxon>
        <taxon>Budvicia</taxon>
    </lineage>
</organism>
<proteinExistence type="predicted"/>
<evidence type="ECO:0000313" key="2">
    <source>
        <dbReference type="EMBL" id="VFS47241.1"/>
    </source>
</evidence>
<dbReference type="EMBL" id="CAADJA010000002">
    <property type="protein sequence ID" value="VFS47241.1"/>
    <property type="molecule type" value="Genomic_DNA"/>
</dbReference>
<reference evidence="2 3" key="1">
    <citation type="submission" date="2019-03" db="EMBL/GenBank/DDBJ databases">
        <authorList>
            <consortium name="Pathogen Informatics"/>
        </authorList>
    </citation>
    <scope>NUCLEOTIDE SEQUENCE [LARGE SCALE GENOMIC DNA]</scope>
    <source>
        <strain evidence="2 3">NCTC12282</strain>
    </source>
</reference>
<name>A0A484ZHU4_9GAMM</name>
<feature type="signal peptide" evidence="1">
    <location>
        <begin position="1"/>
        <end position="25"/>
    </location>
</feature>
<evidence type="ECO:0000256" key="1">
    <source>
        <dbReference type="SAM" id="SignalP"/>
    </source>
</evidence>
<evidence type="ECO:0000313" key="3">
    <source>
        <dbReference type="Proteomes" id="UP000373449"/>
    </source>
</evidence>
<keyword evidence="1" id="KW-0732">Signal</keyword>
<protein>
    <submittedName>
        <fullName evidence="2">Uncharacterized protein</fullName>
    </submittedName>
</protein>